<keyword evidence="2" id="KW-1185">Reference proteome</keyword>
<protein>
    <submittedName>
        <fullName evidence="1">Uncharacterized protein</fullName>
    </submittedName>
</protein>
<evidence type="ECO:0000313" key="1">
    <source>
        <dbReference type="EMBL" id="KHG01195.1"/>
    </source>
</evidence>
<gene>
    <name evidence="1" type="ORF">F383_39203</name>
</gene>
<sequence length="42" mass="4717">MHNHYNLWVLKQLTPTTWPSSSGIGKIQGVPIWLSSVENLPS</sequence>
<dbReference type="AlphaFoldDB" id="A0A0B0MK74"/>
<evidence type="ECO:0000313" key="2">
    <source>
        <dbReference type="Proteomes" id="UP000032142"/>
    </source>
</evidence>
<comment type="caution">
    <text evidence="1">The sequence shown here is derived from an EMBL/GenBank/DDBJ whole genome shotgun (WGS) entry which is preliminary data.</text>
</comment>
<dbReference type="EMBL" id="JRRC01176228">
    <property type="protein sequence ID" value="KHG01195.1"/>
    <property type="molecule type" value="Genomic_DNA"/>
</dbReference>
<proteinExistence type="predicted"/>
<organism evidence="1 2">
    <name type="scientific">Gossypium arboreum</name>
    <name type="common">Tree cotton</name>
    <name type="synonym">Gossypium nanking</name>
    <dbReference type="NCBI Taxonomy" id="29729"/>
    <lineage>
        <taxon>Eukaryota</taxon>
        <taxon>Viridiplantae</taxon>
        <taxon>Streptophyta</taxon>
        <taxon>Embryophyta</taxon>
        <taxon>Tracheophyta</taxon>
        <taxon>Spermatophyta</taxon>
        <taxon>Magnoliopsida</taxon>
        <taxon>eudicotyledons</taxon>
        <taxon>Gunneridae</taxon>
        <taxon>Pentapetalae</taxon>
        <taxon>rosids</taxon>
        <taxon>malvids</taxon>
        <taxon>Malvales</taxon>
        <taxon>Malvaceae</taxon>
        <taxon>Malvoideae</taxon>
        <taxon>Gossypium</taxon>
    </lineage>
</organism>
<reference evidence="2" key="1">
    <citation type="submission" date="2014-09" db="EMBL/GenBank/DDBJ databases">
        <authorList>
            <person name="Mudge J."/>
            <person name="Ramaraj T."/>
            <person name="Lindquist I.E."/>
            <person name="Bharti A.K."/>
            <person name="Sundararajan A."/>
            <person name="Cameron C.T."/>
            <person name="Woodward J.E."/>
            <person name="May G.D."/>
            <person name="Brubaker C."/>
            <person name="Broadhvest J."/>
            <person name="Wilkins T.A."/>
        </authorList>
    </citation>
    <scope>NUCLEOTIDE SEQUENCE</scope>
    <source>
        <strain evidence="2">cv. AKA8401</strain>
    </source>
</reference>
<name>A0A0B0MK74_GOSAR</name>
<accession>A0A0B0MK74</accession>
<dbReference type="Proteomes" id="UP000032142">
    <property type="component" value="Unassembled WGS sequence"/>
</dbReference>